<keyword evidence="2" id="KW-0145">Chemotaxis</keyword>
<evidence type="ECO:0000259" key="7">
    <source>
        <dbReference type="PROSITE" id="PS50885"/>
    </source>
</evidence>
<dbReference type="GO" id="GO:0005886">
    <property type="term" value="C:plasma membrane"/>
    <property type="evidence" value="ECO:0007669"/>
    <property type="project" value="TreeGrafter"/>
</dbReference>
<keyword evidence="10" id="KW-1185">Reference proteome</keyword>
<evidence type="ECO:0000256" key="5">
    <source>
        <dbReference type="SAM" id="Phobius"/>
    </source>
</evidence>
<feature type="domain" description="HAMP" evidence="7">
    <location>
        <begin position="364"/>
        <end position="416"/>
    </location>
</feature>
<evidence type="ECO:0000259" key="6">
    <source>
        <dbReference type="PROSITE" id="PS50111"/>
    </source>
</evidence>
<proteinExistence type="inferred from homology"/>
<dbReference type="InterPro" id="IPR004089">
    <property type="entry name" value="MCPsignal_dom"/>
</dbReference>
<dbReference type="SUPFAM" id="SSF58104">
    <property type="entry name" value="Methyl-accepting chemotaxis protein (MCP) signaling domain"/>
    <property type="match status" value="1"/>
</dbReference>
<dbReference type="PANTHER" id="PTHR43531:SF11">
    <property type="entry name" value="METHYL-ACCEPTING CHEMOTAXIS PROTEIN 3"/>
    <property type="match status" value="1"/>
</dbReference>
<comment type="similarity">
    <text evidence="3">Belongs to the methyl-accepting chemotaxis (MCP) protein family.</text>
</comment>
<dbReference type="EMBL" id="CP014206">
    <property type="protein sequence ID" value="AMK10731.1"/>
    <property type="molecule type" value="Genomic_DNA"/>
</dbReference>
<evidence type="ECO:0000256" key="1">
    <source>
        <dbReference type="ARBA" id="ARBA00004370"/>
    </source>
</evidence>
<dbReference type="Proteomes" id="UP000055611">
    <property type="component" value="Chromosome"/>
</dbReference>
<gene>
    <name evidence="8" type="ORF">AWY79_06205</name>
    <name evidence="9" type="ORF">EDC59_101114</name>
</gene>
<evidence type="ECO:0000256" key="2">
    <source>
        <dbReference type="ARBA" id="ARBA00022500"/>
    </source>
</evidence>
<dbReference type="Proteomes" id="UP000295506">
    <property type="component" value="Unassembled WGS sequence"/>
</dbReference>
<reference evidence="9 11" key="2">
    <citation type="submission" date="2019-03" db="EMBL/GenBank/DDBJ databases">
        <title>Genomic Encyclopedia of Type Strains, Phase IV (KMG-IV): sequencing the most valuable type-strain genomes for metagenomic binning, comparative biology and taxonomic classification.</title>
        <authorList>
            <person name="Goeker M."/>
        </authorList>
    </citation>
    <scope>NUCLEOTIDE SEQUENCE [LARGE SCALE GENOMIC DNA]</scope>
    <source>
        <strain evidence="9 11">DSM 101483</strain>
    </source>
</reference>
<dbReference type="InterPro" id="IPR051310">
    <property type="entry name" value="MCP_chemotaxis"/>
</dbReference>
<dbReference type="InterPro" id="IPR003660">
    <property type="entry name" value="HAMP_dom"/>
</dbReference>
<dbReference type="PANTHER" id="PTHR43531">
    <property type="entry name" value="PROTEIN ICFG"/>
    <property type="match status" value="1"/>
</dbReference>
<dbReference type="EMBL" id="SOBK01000001">
    <property type="protein sequence ID" value="TDT91716.1"/>
    <property type="molecule type" value="Genomic_DNA"/>
</dbReference>
<feature type="domain" description="Methyl-accepting transducer" evidence="6">
    <location>
        <begin position="421"/>
        <end position="636"/>
    </location>
</feature>
<evidence type="ECO:0000256" key="3">
    <source>
        <dbReference type="ARBA" id="ARBA00029447"/>
    </source>
</evidence>
<evidence type="ECO:0000313" key="8">
    <source>
        <dbReference type="EMBL" id="AMK10731.1"/>
    </source>
</evidence>
<dbReference type="PROSITE" id="PS50111">
    <property type="entry name" value="CHEMOTAXIS_TRANSDUC_2"/>
    <property type="match status" value="1"/>
</dbReference>
<dbReference type="GO" id="GO:0006935">
    <property type="term" value="P:chemotaxis"/>
    <property type="evidence" value="ECO:0007669"/>
    <property type="project" value="UniProtKB-KW"/>
</dbReference>
<evidence type="ECO:0000256" key="4">
    <source>
        <dbReference type="PROSITE-ProRule" id="PRU00284"/>
    </source>
</evidence>
<dbReference type="OrthoDB" id="5415757at2"/>
<keyword evidence="5" id="KW-0472">Membrane</keyword>
<keyword evidence="5" id="KW-1133">Transmembrane helix</keyword>
<organism evidence="9 11">
    <name type="scientific">Pseudodesulfovibrio indicus</name>
    <dbReference type="NCBI Taxonomy" id="1716143"/>
    <lineage>
        <taxon>Bacteria</taxon>
        <taxon>Pseudomonadati</taxon>
        <taxon>Thermodesulfobacteriota</taxon>
        <taxon>Desulfovibrionia</taxon>
        <taxon>Desulfovibrionales</taxon>
        <taxon>Desulfovibrionaceae</taxon>
    </lineage>
</organism>
<dbReference type="Pfam" id="PF00672">
    <property type="entry name" value="HAMP"/>
    <property type="match status" value="1"/>
</dbReference>
<keyword evidence="5" id="KW-0812">Transmembrane</keyword>
<dbReference type="RefSeq" id="WP_066801677.1">
    <property type="nucleotide sequence ID" value="NZ_CP014206.1"/>
</dbReference>
<evidence type="ECO:0000313" key="9">
    <source>
        <dbReference type="EMBL" id="TDT91716.1"/>
    </source>
</evidence>
<dbReference type="CDD" id="cd06225">
    <property type="entry name" value="HAMP"/>
    <property type="match status" value="1"/>
</dbReference>
<accession>A0A126QLE9</accession>
<protein>
    <submittedName>
        <fullName evidence="9">Methyl-accepting chemotaxis protein</fullName>
    </submittedName>
</protein>
<dbReference type="GO" id="GO:0007165">
    <property type="term" value="P:signal transduction"/>
    <property type="evidence" value="ECO:0007669"/>
    <property type="project" value="UniProtKB-KW"/>
</dbReference>
<evidence type="ECO:0000313" key="11">
    <source>
        <dbReference type="Proteomes" id="UP000295506"/>
    </source>
</evidence>
<evidence type="ECO:0000313" key="10">
    <source>
        <dbReference type="Proteomes" id="UP000055611"/>
    </source>
</evidence>
<dbReference type="PROSITE" id="PS50885">
    <property type="entry name" value="HAMP"/>
    <property type="match status" value="1"/>
</dbReference>
<reference evidence="8 10" key="1">
    <citation type="journal article" date="2016" name="Front. Microbiol.">
        <title>Genome Sequence of the Piezophilic, Mesophilic Sulfate-Reducing Bacterium Desulfovibrio indicus J2T.</title>
        <authorList>
            <person name="Cao J."/>
            <person name="Maignien L."/>
            <person name="Shao Z."/>
            <person name="Alain K."/>
            <person name="Jebbar M."/>
        </authorList>
    </citation>
    <scope>NUCLEOTIDE SEQUENCE [LARGE SCALE GENOMIC DNA]</scope>
    <source>
        <strain evidence="8 10">J2</strain>
    </source>
</reference>
<dbReference type="FunFam" id="1.10.287.950:FF:000001">
    <property type="entry name" value="Methyl-accepting chemotaxis sensory transducer"/>
    <property type="match status" value="1"/>
</dbReference>
<dbReference type="SMART" id="SM00304">
    <property type="entry name" value="HAMP"/>
    <property type="match status" value="1"/>
</dbReference>
<dbReference type="Pfam" id="PF00015">
    <property type="entry name" value="MCPsignal"/>
    <property type="match status" value="1"/>
</dbReference>
<name>A0A126QLE9_9BACT</name>
<dbReference type="SMART" id="SM00283">
    <property type="entry name" value="MA"/>
    <property type="match status" value="1"/>
</dbReference>
<dbReference type="AlphaFoldDB" id="A0A126QLE9"/>
<sequence length="686" mass="73656">MRLSDVRVGVKIIGGFAVIVLLFLLTGALVKTFQQSMVVAASVSEGAATLEYTVRSEMQILMEMLDAETPAELDRSWKEHERFSEEYDLFAGGIVDGWTDEKRTLHATRDAAIRERMKRIGELRAKDFQPGVQRVLALKRESFTALGEREAGMARMEEAYRSVIRSCEQFEEEVAAYLDRRLNDGADAFDILSKEISWADMGMEIKAGIGRARIVLEEFVQAEDKAEFEILRARFAETVAEFDEQVGALLNGGKVGSDIIMPVDEPDLRTLTEQMARIHDEVFQQAAATAMKSHENAARILQEINAEDHRVDGVGEEMMAMLHEVGGMADDNLSFSVTESDAAIYAGVSAAMILALFVGWRLSRMITRPLSSAVSVAGAMAKGDLSRDVESSGRDEIGALLSAMGDMVLRLRDVVFGVDDAVSNVASGSEELSATAETLSQSATEQAASVEELSASITQISGSIARNAGHSRETARIASDAAGKASDSGQAVVQAVEAMKQIAERISIIEEIARQTNLLALNAAIEAARAGEHGKGFAVVAAEVRKLAERSGRAAGEIGQLSGSTVDVADRAVQMLGELVPDITRTSELIDEINAACEEQHDVIRQIGTAVSQVEAVTQGTASAAEEVAATSEELAGQAESLRRMMSFFDCGQGRASAQYAATAARAEAALPSGGADGDREELARY</sequence>
<keyword evidence="4" id="KW-0807">Transducer</keyword>
<dbReference type="GO" id="GO:0004888">
    <property type="term" value="F:transmembrane signaling receptor activity"/>
    <property type="evidence" value="ECO:0007669"/>
    <property type="project" value="TreeGrafter"/>
</dbReference>
<comment type="subcellular location">
    <subcellularLocation>
        <location evidence="1">Membrane</location>
    </subcellularLocation>
</comment>
<dbReference type="KEGG" id="dej:AWY79_06205"/>
<dbReference type="Gene3D" id="1.10.287.950">
    <property type="entry name" value="Methyl-accepting chemotaxis protein"/>
    <property type="match status" value="1"/>
</dbReference>
<feature type="transmembrane region" description="Helical" evidence="5">
    <location>
        <begin position="12"/>
        <end position="30"/>
    </location>
</feature>